<evidence type="ECO:0000313" key="19">
    <source>
        <dbReference type="Proteomes" id="UP000521676"/>
    </source>
</evidence>
<evidence type="ECO:0000313" key="18">
    <source>
        <dbReference type="EMBL" id="WJW68504.1"/>
    </source>
</evidence>
<dbReference type="InterPro" id="IPR004655">
    <property type="entry name" value="FabH"/>
</dbReference>
<evidence type="ECO:0000256" key="3">
    <source>
        <dbReference type="ARBA" id="ARBA00022516"/>
    </source>
</evidence>
<dbReference type="SUPFAM" id="SSF53901">
    <property type="entry name" value="Thiolase-like"/>
    <property type="match status" value="1"/>
</dbReference>
<evidence type="ECO:0000313" key="17">
    <source>
        <dbReference type="EMBL" id="NWJ48574.1"/>
    </source>
</evidence>
<gene>
    <name evidence="14" type="primary">fabH</name>
    <name evidence="17" type="ORF">HXX08_22170</name>
    <name evidence="18" type="ORF">OZ401_004118</name>
</gene>
<feature type="domain" description="Beta-ketoacyl-[acyl-carrier-protein] synthase III C-terminal" evidence="15">
    <location>
        <begin position="241"/>
        <end position="330"/>
    </location>
</feature>
<dbReference type="InterPro" id="IPR013747">
    <property type="entry name" value="ACP_syn_III_C"/>
</dbReference>
<keyword evidence="6 14" id="KW-0443">Lipid metabolism</keyword>
<comment type="domain">
    <text evidence="14">The last Arg residue of the ACP-binding site is essential for the weak association between ACP/AcpP and FabH.</text>
</comment>
<evidence type="ECO:0000256" key="6">
    <source>
        <dbReference type="ARBA" id="ARBA00023098"/>
    </source>
</evidence>
<dbReference type="Gene3D" id="3.40.47.10">
    <property type="match status" value="1"/>
</dbReference>
<dbReference type="CDD" id="cd00830">
    <property type="entry name" value="KAS_III"/>
    <property type="match status" value="1"/>
</dbReference>
<comment type="catalytic activity">
    <reaction evidence="11">
        <text>(2S)-2-methylbutanoyl-CoA + malonyl-[ACP] + H(+) = (4S)-4-methyl-3-oxohexanoyl-[ACP] + CO2 + CoA</text>
        <dbReference type="Rhea" id="RHEA:42276"/>
        <dbReference type="Rhea" id="RHEA-COMP:9623"/>
        <dbReference type="Rhea" id="RHEA-COMP:17148"/>
        <dbReference type="ChEBI" id="CHEBI:15378"/>
        <dbReference type="ChEBI" id="CHEBI:16526"/>
        <dbReference type="ChEBI" id="CHEBI:57287"/>
        <dbReference type="ChEBI" id="CHEBI:78449"/>
        <dbReference type="ChEBI" id="CHEBI:88166"/>
        <dbReference type="ChEBI" id="CHEBI:167462"/>
        <dbReference type="EC" id="2.3.1.300"/>
    </reaction>
    <physiologicalReaction direction="left-to-right" evidence="11">
        <dbReference type="Rhea" id="RHEA:42277"/>
    </physiologicalReaction>
</comment>
<evidence type="ECO:0000256" key="4">
    <source>
        <dbReference type="ARBA" id="ARBA00022679"/>
    </source>
</evidence>
<comment type="subcellular location">
    <subcellularLocation>
        <location evidence="14">Cytoplasm</location>
    </subcellularLocation>
</comment>
<evidence type="ECO:0000256" key="12">
    <source>
        <dbReference type="ARBA" id="ARBA00052467"/>
    </source>
</evidence>
<evidence type="ECO:0000256" key="1">
    <source>
        <dbReference type="ARBA" id="ARBA00005194"/>
    </source>
</evidence>
<proteinExistence type="inferred from homology"/>
<feature type="active site" evidence="14">
    <location>
        <position position="257"/>
    </location>
</feature>
<evidence type="ECO:0000256" key="8">
    <source>
        <dbReference type="ARBA" id="ARBA00023268"/>
    </source>
</evidence>
<evidence type="ECO:0000256" key="7">
    <source>
        <dbReference type="ARBA" id="ARBA00023160"/>
    </source>
</evidence>
<dbReference type="GO" id="GO:0005737">
    <property type="term" value="C:cytoplasm"/>
    <property type="evidence" value="ECO:0007669"/>
    <property type="project" value="UniProtKB-SubCell"/>
</dbReference>
<reference evidence="17 19" key="1">
    <citation type="submission" date="2020-06" db="EMBL/GenBank/DDBJ databases">
        <title>Anoxygenic phototrophic Chloroflexota member uses a Type I reaction center.</title>
        <authorList>
            <person name="Tsuji J.M."/>
            <person name="Shaw N.A."/>
            <person name="Nagashima S."/>
            <person name="Venkiteswaran J."/>
            <person name="Schiff S.L."/>
            <person name="Hanada S."/>
            <person name="Tank M."/>
            <person name="Neufeld J.D."/>
        </authorList>
    </citation>
    <scope>NUCLEOTIDE SEQUENCE [LARGE SCALE GENOMIC DNA]</scope>
    <source>
        <strain evidence="17">L227-S17</strain>
    </source>
</reference>
<dbReference type="Proteomes" id="UP000521676">
    <property type="component" value="Unassembled WGS sequence"/>
</dbReference>
<accession>A0A8T7M942</accession>
<keyword evidence="8 14" id="KW-0511">Multifunctional enzyme</keyword>
<dbReference type="EMBL" id="CP128400">
    <property type="protein sequence ID" value="WJW68504.1"/>
    <property type="molecule type" value="Genomic_DNA"/>
</dbReference>
<evidence type="ECO:0000259" key="15">
    <source>
        <dbReference type="Pfam" id="PF08541"/>
    </source>
</evidence>
<dbReference type="InterPro" id="IPR016039">
    <property type="entry name" value="Thiolase-like"/>
</dbReference>
<evidence type="ECO:0000256" key="11">
    <source>
        <dbReference type="ARBA" id="ARBA00052407"/>
    </source>
</evidence>
<keyword evidence="9 14" id="KW-0012">Acyltransferase</keyword>
<dbReference type="HAMAP" id="MF_01815">
    <property type="entry name" value="FabH"/>
    <property type="match status" value="1"/>
</dbReference>
<dbReference type="InterPro" id="IPR013751">
    <property type="entry name" value="ACP_syn_III_N"/>
</dbReference>
<sequence>MTQSAYYGAITGWGQGVPARILTNHDLEQMVDTSDEWITSRTGIRQRHILSEDESNFDIALAASKKALAQAGLEGKDLDLIIVGTCTPDFLFPSTACLLQEALGAENAGAFDLEAACSGFIYALSVGTQFIKTGAYQRILVLGSETVTRFIDFTDRNTCVLFGDGAGAVVLQSTIEKSGLGAFKLGAYGAGGKLLNIPAGGSRTPPTAKTVQERQHFVKMQGSEVFRLAVRAMVDSCVEVLEREGLTIADVDLLIPHQANIRIIEAVGKRLEIDPSKVWINIHNYGNTSSASIPISINEAIESGRLQRGMKLLVTAFGGGMTWASGLIYW</sequence>
<dbReference type="RefSeq" id="WP_341470410.1">
    <property type="nucleotide sequence ID" value="NZ_CP128400.1"/>
</dbReference>
<keyword evidence="5 14" id="KW-0276">Fatty acid metabolism</keyword>
<dbReference type="EC" id="2.3.1.180" evidence="14"/>
<evidence type="ECO:0000313" key="20">
    <source>
        <dbReference type="Proteomes" id="UP001431572"/>
    </source>
</evidence>
<keyword evidence="7 14" id="KW-0275">Fatty acid biosynthesis</keyword>
<comment type="function">
    <text evidence="14">Catalyzes the condensation reaction of fatty acid synthesis by the addition to an acyl acceptor of two carbons from malonyl-ACP. Catalyzes the first condensation reaction which initiates fatty acid synthesis and may therefore play a role in governing the total rate of fatty acid production. Possesses both acetoacetyl-ACP synthase and acetyl transacylase activities. Its substrate specificity determines the biosynthesis of branched-chain and/or straight-chain of fatty acids.</text>
</comment>
<dbReference type="EMBL" id="JACATZ010000003">
    <property type="protein sequence ID" value="NWJ48574.1"/>
    <property type="molecule type" value="Genomic_DNA"/>
</dbReference>
<dbReference type="PANTHER" id="PTHR43091:SF1">
    <property type="entry name" value="BETA-KETOACYL-[ACYL-CARRIER-PROTEIN] SYNTHASE III, CHLOROPLASTIC"/>
    <property type="match status" value="1"/>
</dbReference>
<comment type="catalytic activity">
    <reaction evidence="12">
        <text>2-methylpropanoyl-CoA + malonyl-[ACP] + H(+) = 4-methyl-3-oxopentanoyl-[ACP] + CO2 + CoA</text>
        <dbReference type="Rhea" id="RHEA:42268"/>
        <dbReference type="Rhea" id="RHEA-COMP:9623"/>
        <dbReference type="Rhea" id="RHEA-COMP:9940"/>
        <dbReference type="ChEBI" id="CHEBI:15378"/>
        <dbReference type="ChEBI" id="CHEBI:16526"/>
        <dbReference type="ChEBI" id="CHEBI:57287"/>
        <dbReference type="ChEBI" id="CHEBI:57338"/>
        <dbReference type="ChEBI" id="CHEBI:78449"/>
        <dbReference type="ChEBI" id="CHEBI:78820"/>
        <dbReference type="EC" id="2.3.1.300"/>
    </reaction>
    <physiologicalReaction direction="left-to-right" evidence="12">
        <dbReference type="Rhea" id="RHEA:42269"/>
    </physiologicalReaction>
</comment>
<evidence type="ECO:0000256" key="2">
    <source>
        <dbReference type="ARBA" id="ARBA00008642"/>
    </source>
</evidence>
<dbReference type="GO" id="GO:0033818">
    <property type="term" value="F:beta-ketoacyl-acyl-carrier-protein synthase III activity"/>
    <property type="evidence" value="ECO:0007669"/>
    <property type="project" value="UniProtKB-UniRule"/>
</dbReference>
<dbReference type="Pfam" id="PF08541">
    <property type="entry name" value="ACP_syn_III_C"/>
    <property type="match status" value="1"/>
</dbReference>
<keyword evidence="14" id="KW-0963">Cytoplasm</keyword>
<comment type="subunit">
    <text evidence="14">Homodimer.</text>
</comment>
<name>A0A8T7M942_9CHLR</name>
<dbReference type="PANTHER" id="PTHR43091">
    <property type="entry name" value="3-OXOACYL-[ACYL-CARRIER-PROTEIN] SYNTHASE"/>
    <property type="match status" value="1"/>
</dbReference>
<reference evidence="18" key="2">
    <citation type="journal article" date="2024" name="Nature">
        <title>Anoxygenic phototroph of the Chloroflexota uses a type I reaction centre.</title>
        <authorList>
            <person name="Tsuji J.M."/>
            <person name="Shaw N.A."/>
            <person name="Nagashima S."/>
            <person name="Venkiteswaran J.J."/>
            <person name="Schiff S.L."/>
            <person name="Watanabe T."/>
            <person name="Fukui M."/>
            <person name="Hanada S."/>
            <person name="Tank M."/>
            <person name="Neufeld J.D."/>
        </authorList>
    </citation>
    <scope>NUCLEOTIDE SEQUENCE</scope>
    <source>
        <strain evidence="18">L227-S17</strain>
    </source>
</reference>
<evidence type="ECO:0000259" key="16">
    <source>
        <dbReference type="Pfam" id="PF08545"/>
    </source>
</evidence>
<evidence type="ECO:0000256" key="5">
    <source>
        <dbReference type="ARBA" id="ARBA00022832"/>
    </source>
</evidence>
<dbReference type="FunFam" id="3.40.47.10:FF:000004">
    <property type="entry name" value="3-oxoacyl-[acyl-carrier-protein] synthase 3"/>
    <property type="match status" value="1"/>
</dbReference>
<feature type="domain" description="Beta-ketoacyl-[acyl-carrier-protein] synthase III N-terminal" evidence="16">
    <location>
        <begin position="111"/>
        <end position="189"/>
    </location>
</feature>
<dbReference type="GO" id="GO:0004315">
    <property type="term" value="F:3-oxoacyl-[acyl-carrier-protein] synthase activity"/>
    <property type="evidence" value="ECO:0007669"/>
    <property type="project" value="InterPro"/>
</dbReference>
<comment type="similarity">
    <text evidence="2 14">Belongs to the thiolase-like superfamily. FabH family.</text>
</comment>
<feature type="region of interest" description="ACP-binding" evidence="14">
    <location>
        <begin position="258"/>
        <end position="262"/>
    </location>
</feature>
<dbReference type="GO" id="GO:0006633">
    <property type="term" value="P:fatty acid biosynthetic process"/>
    <property type="evidence" value="ECO:0007669"/>
    <property type="project" value="UniProtKB-UniRule"/>
</dbReference>
<evidence type="ECO:0000256" key="9">
    <source>
        <dbReference type="ARBA" id="ARBA00023315"/>
    </source>
</evidence>
<feature type="active site" evidence="14">
    <location>
        <position position="287"/>
    </location>
</feature>
<evidence type="ECO:0000256" key="10">
    <source>
        <dbReference type="ARBA" id="ARBA00051096"/>
    </source>
</evidence>
<evidence type="ECO:0000256" key="13">
    <source>
        <dbReference type="ARBA" id="ARBA00052985"/>
    </source>
</evidence>
<dbReference type="Pfam" id="PF08545">
    <property type="entry name" value="ACP_syn_III"/>
    <property type="match status" value="1"/>
</dbReference>
<evidence type="ECO:0000256" key="14">
    <source>
        <dbReference type="HAMAP-Rule" id="MF_01815"/>
    </source>
</evidence>
<dbReference type="AlphaFoldDB" id="A0A8T7M942"/>
<comment type="pathway">
    <text evidence="1 14">Lipid metabolism; fatty acid biosynthesis.</text>
</comment>
<comment type="catalytic activity">
    <reaction evidence="13">
        <text>3-methylbutanoyl-CoA + malonyl-[ACP] + H(+) = 5-methyl-3-oxohexanoyl-[ACP] + CO2 + CoA</text>
        <dbReference type="Rhea" id="RHEA:42272"/>
        <dbReference type="Rhea" id="RHEA-COMP:9623"/>
        <dbReference type="Rhea" id="RHEA-COMP:9941"/>
        <dbReference type="ChEBI" id="CHEBI:15378"/>
        <dbReference type="ChEBI" id="CHEBI:16526"/>
        <dbReference type="ChEBI" id="CHEBI:57287"/>
        <dbReference type="ChEBI" id="CHEBI:57345"/>
        <dbReference type="ChEBI" id="CHEBI:78449"/>
        <dbReference type="ChEBI" id="CHEBI:78822"/>
        <dbReference type="EC" id="2.3.1.300"/>
    </reaction>
    <physiologicalReaction direction="left-to-right" evidence="13">
        <dbReference type="Rhea" id="RHEA:42273"/>
    </physiologicalReaction>
</comment>
<organism evidence="17 19">
    <name type="scientific">Candidatus Chlorohelix allophototropha</name>
    <dbReference type="NCBI Taxonomy" id="3003348"/>
    <lineage>
        <taxon>Bacteria</taxon>
        <taxon>Bacillati</taxon>
        <taxon>Chloroflexota</taxon>
        <taxon>Chloroflexia</taxon>
        <taxon>Candidatus Chloroheliales</taxon>
        <taxon>Candidatus Chloroheliaceae</taxon>
        <taxon>Candidatus Chlorohelix</taxon>
    </lineage>
</organism>
<keyword evidence="3 14" id="KW-0444">Lipid biosynthesis</keyword>
<keyword evidence="4 14" id="KW-0808">Transferase</keyword>
<dbReference type="Proteomes" id="UP001431572">
    <property type="component" value="Chromosome 2"/>
</dbReference>
<dbReference type="NCBIfam" id="TIGR00747">
    <property type="entry name" value="fabH"/>
    <property type="match status" value="1"/>
</dbReference>
<comment type="catalytic activity">
    <reaction evidence="10">
        <text>malonyl-[ACP] + acetyl-CoA + H(+) = 3-oxobutanoyl-[ACP] + CO2 + CoA</text>
        <dbReference type="Rhea" id="RHEA:12080"/>
        <dbReference type="Rhea" id="RHEA-COMP:9623"/>
        <dbReference type="Rhea" id="RHEA-COMP:9625"/>
        <dbReference type="ChEBI" id="CHEBI:15378"/>
        <dbReference type="ChEBI" id="CHEBI:16526"/>
        <dbReference type="ChEBI" id="CHEBI:57287"/>
        <dbReference type="ChEBI" id="CHEBI:57288"/>
        <dbReference type="ChEBI" id="CHEBI:78449"/>
        <dbReference type="ChEBI" id="CHEBI:78450"/>
        <dbReference type="EC" id="2.3.1.180"/>
    </reaction>
    <physiologicalReaction direction="left-to-right" evidence="10">
        <dbReference type="Rhea" id="RHEA:12081"/>
    </physiologicalReaction>
</comment>
<protein>
    <recommendedName>
        <fullName evidence="14">Beta-ketoacyl-[acyl-carrier-protein] synthase III</fullName>
        <shortName evidence="14">Beta-ketoacyl-ACP synthase III</shortName>
        <shortName evidence="14">KAS III</shortName>
        <ecNumber evidence="14">2.3.1.180</ecNumber>
    </recommendedName>
    <alternativeName>
        <fullName evidence="14">3-oxoacyl-[acyl-carrier-protein] synthase 3</fullName>
    </alternativeName>
    <alternativeName>
        <fullName evidence="14">3-oxoacyl-[acyl-carrier-protein] synthase III</fullName>
    </alternativeName>
</protein>
<feature type="active site" evidence="14">
    <location>
        <position position="117"/>
    </location>
</feature>
<keyword evidence="20" id="KW-1185">Reference proteome</keyword>
<dbReference type="NCBIfam" id="NF006829">
    <property type="entry name" value="PRK09352.1"/>
    <property type="match status" value="1"/>
</dbReference>